<proteinExistence type="predicted"/>
<name>A0A0E9P6M8_ANGAN</name>
<accession>A0A0E9P6M8</accession>
<reference evidence="1" key="1">
    <citation type="submission" date="2014-11" db="EMBL/GenBank/DDBJ databases">
        <authorList>
            <person name="Amaro Gonzalez C."/>
        </authorList>
    </citation>
    <scope>NUCLEOTIDE SEQUENCE</scope>
</reference>
<evidence type="ECO:0000313" key="1">
    <source>
        <dbReference type="EMBL" id="JAH00169.1"/>
    </source>
</evidence>
<protein>
    <submittedName>
        <fullName evidence="1">Uncharacterized protein</fullName>
    </submittedName>
</protein>
<organism evidence="1">
    <name type="scientific">Anguilla anguilla</name>
    <name type="common">European freshwater eel</name>
    <name type="synonym">Muraena anguilla</name>
    <dbReference type="NCBI Taxonomy" id="7936"/>
    <lineage>
        <taxon>Eukaryota</taxon>
        <taxon>Metazoa</taxon>
        <taxon>Chordata</taxon>
        <taxon>Craniata</taxon>
        <taxon>Vertebrata</taxon>
        <taxon>Euteleostomi</taxon>
        <taxon>Actinopterygii</taxon>
        <taxon>Neopterygii</taxon>
        <taxon>Teleostei</taxon>
        <taxon>Anguilliformes</taxon>
        <taxon>Anguillidae</taxon>
        <taxon>Anguilla</taxon>
    </lineage>
</organism>
<dbReference type="EMBL" id="GBXM01108408">
    <property type="protein sequence ID" value="JAH00169.1"/>
    <property type="molecule type" value="Transcribed_RNA"/>
</dbReference>
<reference evidence="1" key="2">
    <citation type="journal article" date="2015" name="Fish Shellfish Immunol.">
        <title>Early steps in the European eel (Anguilla anguilla)-Vibrio vulnificus interaction in the gills: Role of the RtxA13 toxin.</title>
        <authorList>
            <person name="Callol A."/>
            <person name="Pajuelo D."/>
            <person name="Ebbesson L."/>
            <person name="Teles M."/>
            <person name="MacKenzie S."/>
            <person name="Amaro C."/>
        </authorList>
    </citation>
    <scope>NUCLEOTIDE SEQUENCE</scope>
</reference>
<sequence>MHMLAKVEFNTS</sequence>